<protein>
    <submittedName>
        <fullName evidence="1">Unannotated protein</fullName>
    </submittedName>
</protein>
<gene>
    <name evidence="1" type="ORF">UFOPK1495_00206</name>
</gene>
<name>A0A6J6BQ42_9ZZZZ</name>
<dbReference type="EMBL" id="CAEZSU010000012">
    <property type="protein sequence ID" value="CAB4541201.1"/>
    <property type="molecule type" value="Genomic_DNA"/>
</dbReference>
<sequence>MATRTVPSVLVEDPISTKLGRQVAAVGIGPVGTQVIAVVVQAEGKLRLASAEVTAQVRQCSVFEIAAVLEGELPVDIRHQSKIKREVLAVTASEFLAGR</sequence>
<proteinExistence type="predicted"/>
<accession>A0A6J6BQ42</accession>
<evidence type="ECO:0000313" key="1">
    <source>
        <dbReference type="EMBL" id="CAB4541201.1"/>
    </source>
</evidence>
<dbReference type="AlphaFoldDB" id="A0A6J6BQ42"/>
<reference evidence="1" key="1">
    <citation type="submission" date="2020-05" db="EMBL/GenBank/DDBJ databases">
        <authorList>
            <person name="Chiriac C."/>
            <person name="Salcher M."/>
            <person name="Ghai R."/>
            <person name="Kavagutti S V."/>
        </authorList>
    </citation>
    <scope>NUCLEOTIDE SEQUENCE</scope>
</reference>
<organism evidence="1">
    <name type="scientific">freshwater metagenome</name>
    <dbReference type="NCBI Taxonomy" id="449393"/>
    <lineage>
        <taxon>unclassified sequences</taxon>
        <taxon>metagenomes</taxon>
        <taxon>ecological metagenomes</taxon>
    </lineage>
</organism>